<dbReference type="InterPro" id="IPR011009">
    <property type="entry name" value="Kinase-like_dom_sf"/>
</dbReference>
<gene>
    <name evidence="2" type="ORF">ACFO3D_12165</name>
</gene>
<dbReference type="InterPro" id="IPR047175">
    <property type="entry name" value="CotS-like"/>
</dbReference>
<dbReference type="InterPro" id="IPR002575">
    <property type="entry name" value="Aminoglycoside_PTrfase"/>
</dbReference>
<dbReference type="Pfam" id="PF01636">
    <property type="entry name" value="APH"/>
    <property type="match status" value="1"/>
</dbReference>
<proteinExistence type="predicted"/>
<protein>
    <submittedName>
        <fullName evidence="2">Phosphotransferase</fullName>
    </submittedName>
</protein>
<evidence type="ECO:0000259" key="1">
    <source>
        <dbReference type="Pfam" id="PF01636"/>
    </source>
</evidence>
<sequence>MDSITEIAKEYGIRPYHVNKITEKVHMLNDGRQRYVVKRSNLTEETLPVWERVYHEAAAKKLAYIAPVCLTNNNKLYVEHSNAFFYMSPWLADNESSPEDLVKSAMDVLGRIHATTANCVSIQHNPVSKRFKEYQQSCEGLYEESLHVVVAFEKQRYMSPFELLACTQFRIFDETLKRIGRHTADFLDNLEEDPVWNYSLCHGKPDLSHVVRREYTCFVNWDNAGYENPVFDLIFFIKSLVRDFHISFAALKEATRSYLEQNRLSEKELHLAAIHLLNPFPYIKLLQHYAESPSADTMVNQTKTLKIAGRELQFGLDWSEFVYREIALGFDAESSD</sequence>
<feature type="domain" description="Aminoglycoside phosphotransferase" evidence="1">
    <location>
        <begin position="28"/>
        <end position="253"/>
    </location>
</feature>
<reference evidence="3" key="1">
    <citation type="journal article" date="2019" name="Int. J. Syst. Evol. Microbiol.">
        <title>The Global Catalogue of Microorganisms (GCM) 10K type strain sequencing project: providing services to taxonomists for standard genome sequencing and annotation.</title>
        <authorList>
            <consortium name="The Broad Institute Genomics Platform"/>
            <consortium name="The Broad Institute Genome Sequencing Center for Infectious Disease"/>
            <person name="Wu L."/>
            <person name="Ma J."/>
        </authorList>
    </citation>
    <scope>NUCLEOTIDE SEQUENCE [LARGE SCALE GENOMIC DNA]</scope>
    <source>
        <strain evidence="3">CGMCC 4.7426</strain>
    </source>
</reference>
<name>A0ABV9DK28_9BACI</name>
<dbReference type="EMBL" id="JBHSFU010000006">
    <property type="protein sequence ID" value="MFC4558962.1"/>
    <property type="molecule type" value="Genomic_DNA"/>
</dbReference>
<evidence type="ECO:0000313" key="3">
    <source>
        <dbReference type="Proteomes" id="UP001595989"/>
    </source>
</evidence>
<dbReference type="Gene3D" id="3.30.200.20">
    <property type="entry name" value="Phosphorylase Kinase, domain 1"/>
    <property type="match status" value="1"/>
</dbReference>
<organism evidence="2 3">
    <name type="scientific">Virgibacillus kekensis</name>
    <dbReference type="NCBI Taxonomy" id="202261"/>
    <lineage>
        <taxon>Bacteria</taxon>
        <taxon>Bacillati</taxon>
        <taxon>Bacillota</taxon>
        <taxon>Bacilli</taxon>
        <taxon>Bacillales</taxon>
        <taxon>Bacillaceae</taxon>
        <taxon>Virgibacillus</taxon>
    </lineage>
</organism>
<dbReference type="Gene3D" id="3.90.1200.10">
    <property type="match status" value="1"/>
</dbReference>
<dbReference type="PANTHER" id="PTHR39179:SF3">
    <property type="entry name" value="COTS-RELATED PROTEIN"/>
    <property type="match status" value="1"/>
</dbReference>
<dbReference type="SUPFAM" id="SSF56112">
    <property type="entry name" value="Protein kinase-like (PK-like)"/>
    <property type="match status" value="1"/>
</dbReference>
<accession>A0ABV9DK28</accession>
<dbReference type="Proteomes" id="UP001595989">
    <property type="component" value="Unassembled WGS sequence"/>
</dbReference>
<keyword evidence="3" id="KW-1185">Reference proteome</keyword>
<dbReference type="RefSeq" id="WP_390296332.1">
    <property type="nucleotide sequence ID" value="NZ_JBHSFU010000006.1"/>
</dbReference>
<dbReference type="PANTHER" id="PTHR39179">
    <property type="entry name" value="SPORE COAT PROTEIN I"/>
    <property type="match status" value="1"/>
</dbReference>
<comment type="caution">
    <text evidence="2">The sequence shown here is derived from an EMBL/GenBank/DDBJ whole genome shotgun (WGS) entry which is preliminary data.</text>
</comment>
<evidence type="ECO:0000313" key="2">
    <source>
        <dbReference type="EMBL" id="MFC4558962.1"/>
    </source>
</evidence>